<accession>A0A1B2JFF2</accession>
<gene>
    <name evidence="1" type="ORF">ATY40_BA7503719</name>
</gene>
<dbReference type="EMBL" id="CP014586">
    <property type="protein sequence ID" value="ANZ76723.1"/>
    <property type="molecule type" value="Genomic_DNA"/>
</dbReference>
<dbReference type="AlphaFoldDB" id="A0A1B2JFF2"/>
<dbReference type="OrthoDB" id="10276997at2759"/>
<sequence length="422" mass="48006">MCVPSNFLINAMRVSLYPVKNPHIQAMSQWNQFPDRAAKFKVYGSLLMVHIDGPETMELELTLWQPPRSEMQTHKDWEIHTDITQVTHYKVKASALVFKLKSNKNLNFLRQCKNLSGRNLSMLQGLISCFQGQLSQDGKITMTNIELLDTVRLESLLKDGDKQLAEFLINMDRTIHIKLKDLVSWLYELDKLFAEAKRLLPTTANRRPDQALFGMDNFFVKQELDSDGFERVYNGCVETEADRQAQEAAELAFLFGETPAATSSQKGHTNGTALDKLHPIVSLSQFKNNSSLKQSVKVRYTSIKIIGYDHSEEMMIVLGYNAPYHVKPFQIKISDNLIQMTLALNKDEEILPFLGVSDLRQLRQSLPEINVKINQINNSQKGTISLRKVVTTVPSKGRLIKYSTDSSLDEVYHSAVTDKGFF</sequence>
<evidence type="ECO:0000313" key="1">
    <source>
        <dbReference type="EMBL" id="ANZ76723.1"/>
    </source>
</evidence>
<reference evidence="1 2" key="1">
    <citation type="submission" date="2016-02" db="EMBL/GenBank/DDBJ databases">
        <title>Comparative genomic and transcriptomic foundation for Pichia pastoris.</title>
        <authorList>
            <person name="Love K.R."/>
            <person name="Shah K.A."/>
            <person name="Whittaker C.A."/>
            <person name="Wu J."/>
            <person name="Bartlett M.C."/>
            <person name="Ma D."/>
            <person name="Leeson R.L."/>
            <person name="Priest M."/>
            <person name="Young S.K."/>
            <person name="Love J.C."/>
        </authorList>
    </citation>
    <scope>NUCLEOTIDE SEQUENCE [LARGE SCALE GENOMIC DNA]</scope>
    <source>
        <strain evidence="1 2">ATCC 28485</strain>
    </source>
</reference>
<protein>
    <submittedName>
        <fullName evidence="1">BA75_03719T0</fullName>
    </submittedName>
</protein>
<proteinExistence type="predicted"/>
<dbReference type="Proteomes" id="UP000094565">
    <property type="component" value="Chromosome 3"/>
</dbReference>
<name>A0A1B2JFF2_PICPA</name>
<organism evidence="1 2">
    <name type="scientific">Komagataella pastoris</name>
    <name type="common">Yeast</name>
    <name type="synonym">Pichia pastoris</name>
    <dbReference type="NCBI Taxonomy" id="4922"/>
    <lineage>
        <taxon>Eukaryota</taxon>
        <taxon>Fungi</taxon>
        <taxon>Dikarya</taxon>
        <taxon>Ascomycota</taxon>
        <taxon>Saccharomycotina</taxon>
        <taxon>Pichiomycetes</taxon>
        <taxon>Pichiales</taxon>
        <taxon>Pichiaceae</taxon>
        <taxon>Komagataella</taxon>
    </lineage>
</organism>
<evidence type="ECO:0000313" key="2">
    <source>
        <dbReference type="Proteomes" id="UP000094565"/>
    </source>
</evidence>
<keyword evidence="2" id="KW-1185">Reference proteome</keyword>